<gene>
    <name evidence="1" type="ORF">HDE68_003182</name>
</gene>
<dbReference type="AlphaFoldDB" id="A0A7W9E0G8"/>
<evidence type="ECO:0000313" key="1">
    <source>
        <dbReference type="EMBL" id="MBB5637269.1"/>
    </source>
</evidence>
<proteinExistence type="predicted"/>
<dbReference type="EMBL" id="JACHCE010000004">
    <property type="protein sequence ID" value="MBB5637269.1"/>
    <property type="molecule type" value="Genomic_DNA"/>
</dbReference>
<name>A0A7W9E0G8_9SPHI</name>
<protein>
    <submittedName>
        <fullName evidence="1">Uncharacterized protein</fullName>
    </submittedName>
</protein>
<dbReference type="Proteomes" id="UP000537204">
    <property type="component" value="Unassembled WGS sequence"/>
</dbReference>
<reference evidence="1 2" key="1">
    <citation type="submission" date="2020-08" db="EMBL/GenBank/DDBJ databases">
        <title>Genomic Encyclopedia of Type Strains, Phase IV (KMG-V): Genome sequencing to study the core and pangenomes of soil and plant-associated prokaryotes.</title>
        <authorList>
            <person name="Whitman W."/>
        </authorList>
    </citation>
    <scope>NUCLEOTIDE SEQUENCE [LARGE SCALE GENOMIC DNA]</scope>
    <source>
        <strain evidence="1 2">S3M1</strain>
    </source>
</reference>
<organism evidence="1 2">
    <name type="scientific">Pedobacter cryoconitis</name>
    <dbReference type="NCBI Taxonomy" id="188932"/>
    <lineage>
        <taxon>Bacteria</taxon>
        <taxon>Pseudomonadati</taxon>
        <taxon>Bacteroidota</taxon>
        <taxon>Sphingobacteriia</taxon>
        <taxon>Sphingobacteriales</taxon>
        <taxon>Sphingobacteriaceae</taxon>
        <taxon>Pedobacter</taxon>
    </lineage>
</organism>
<sequence>MSDTKIDLNRPNLDKLIDNFIDIIKAMLARTGDRKSVYSRIIASFDTNETDQILAAVRKISHDTNDTFRLHWDFSDLYKAANLNEQEKQLFKERVKSIVSVQSEFIPENGFRDWDNLENLEQDNIFESVNAAQTEVLRIYIDGEWDMHNVHNFLFRFSVIYSRFLELYIMGKYKLTYDNAQYNSLLGNAYNLGDFSNLQILQMHYASPGHFDFLGIGNIFQQLIDIINKVIHWKQEYKLAKLQRTKQQFDLIKEMKLDLDKLGLDIQTRRELEAKLDGTAKEIFNWLESEQITAIDFKPKELTDHELSEH</sequence>
<evidence type="ECO:0000313" key="2">
    <source>
        <dbReference type="Proteomes" id="UP000537204"/>
    </source>
</evidence>
<comment type="caution">
    <text evidence="1">The sequence shown here is derived from an EMBL/GenBank/DDBJ whole genome shotgun (WGS) entry which is preliminary data.</text>
</comment>
<dbReference type="RefSeq" id="WP_183883136.1">
    <property type="nucleotide sequence ID" value="NZ_JACHCE010000004.1"/>
</dbReference>
<accession>A0A7W9E0G8</accession>